<protein>
    <recommendedName>
        <fullName evidence="6">Glycosidase-related protein</fullName>
    </recommendedName>
</protein>
<keyword evidence="1" id="KW-0328">Glycosyltransferase</keyword>
<dbReference type="AlphaFoldDB" id="A0A837I5I4"/>
<dbReference type="InterPro" id="IPR023296">
    <property type="entry name" value="Glyco_hydro_beta-prop_sf"/>
</dbReference>
<dbReference type="Pfam" id="PF04041">
    <property type="entry name" value="Glyco_hydro_130"/>
    <property type="match status" value="2"/>
</dbReference>
<sequence length="484" mass="54274">MLLTVNTDKPPVPSSIGVAYFDKLEDIWDTDKWDKWYSELDNHKIDLLRDPSHQVEVGAVPVKTKFGWLLVHSYTRDYFTPNKKFGIEAALLGSNDLQKIIARTEESLLAPKEQYELFGEVPYTIFPSGSVVSGDELYVYYGAADTVSAVASVNLNALTNDMIASSKSVEQIKNEQVRLTRYSKNPIISPIKSHDWESKYTLNAAAIYLEGKTHILYRAQGKSGVSTLGYASAKDGVEIDERIDTPVYKPRIDAEVDGCEDARITKIEDTLYLFYTAFKNGMTHIAISTISVSDFLQKNWEWSAPVIISPTELNDKNACVVSEKINGKYIIFHRTNHRIWIAEEENLDFTDGRWIQGNILFEPDDGKWYSEKVGIAAPPIKTTDGWLLIFHGLSKSDGKYRLGAMLLDLKKPLVITDLLDYPILEPEAPYEKSGFRPDTVFSCGAVVIKDDLFVYYGAGDSTVAVASVSLEKLLDALKNSPYKS</sequence>
<dbReference type="EMBL" id="LCHK01000006">
    <property type="protein sequence ID" value="KKT33005.1"/>
    <property type="molecule type" value="Genomic_DNA"/>
</dbReference>
<dbReference type="GO" id="GO:0016757">
    <property type="term" value="F:glycosyltransferase activity"/>
    <property type="evidence" value="ECO:0007669"/>
    <property type="project" value="UniProtKB-KW"/>
</dbReference>
<dbReference type="Gene3D" id="2.115.10.20">
    <property type="entry name" value="Glycosyl hydrolase domain, family 43"/>
    <property type="match status" value="2"/>
</dbReference>
<gene>
    <name evidence="4" type="ORF">UW20_C0006G0022</name>
</gene>
<name>A0A837I5I4_9BACT</name>
<proteinExistence type="inferred from homology"/>
<dbReference type="SUPFAM" id="SSF75005">
    <property type="entry name" value="Arabinanase/levansucrase/invertase"/>
    <property type="match status" value="2"/>
</dbReference>
<dbReference type="InterPro" id="IPR007184">
    <property type="entry name" value="Mannoside_phosphorylase"/>
</dbReference>
<dbReference type="Proteomes" id="UP000034012">
    <property type="component" value="Unassembled WGS sequence"/>
</dbReference>
<evidence type="ECO:0000256" key="3">
    <source>
        <dbReference type="ARBA" id="ARBA00024356"/>
    </source>
</evidence>
<evidence type="ECO:0000256" key="2">
    <source>
        <dbReference type="ARBA" id="ARBA00022679"/>
    </source>
</evidence>
<keyword evidence="2" id="KW-0808">Transferase</keyword>
<dbReference type="PANTHER" id="PTHR34106">
    <property type="entry name" value="GLYCOSIDASE"/>
    <property type="match status" value="1"/>
</dbReference>
<accession>A0A837I5I4</accession>
<comment type="caution">
    <text evidence="4">The sequence shown here is derived from an EMBL/GenBank/DDBJ whole genome shotgun (WGS) entry which is preliminary data.</text>
</comment>
<comment type="similarity">
    <text evidence="3">Belongs to the glycosyl hydrolase 130 family.</text>
</comment>
<dbReference type="CDD" id="cd18614">
    <property type="entry name" value="GH130"/>
    <property type="match status" value="1"/>
</dbReference>
<organism evidence="4 5">
    <name type="scientific">Candidatus Woesebacteria bacterium GW2011_GWB1_44_11</name>
    <dbReference type="NCBI Taxonomy" id="1618579"/>
    <lineage>
        <taxon>Bacteria</taxon>
        <taxon>Candidatus Woeseibacteriota</taxon>
    </lineage>
</organism>
<evidence type="ECO:0000313" key="4">
    <source>
        <dbReference type="EMBL" id="KKT33005.1"/>
    </source>
</evidence>
<reference evidence="4 5" key="1">
    <citation type="journal article" date="2015" name="Nature">
        <title>rRNA introns, odd ribosomes, and small enigmatic genomes across a large radiation of phyla.</title>
        <authorList>
            <person name="Brown C.T."/>
            <person name="Hug L.A."/>
            <person name="Thomas B.C."/>
            <person name="Sharon I."/>
            <person name="Castelle C.J."/>
            <person name="Singh A."/>
            <person name="Wilkins M.J."/>
            <person name="Williams K.H."/>
            <person name="Banfield J.F."/>
        </authorList>
    </citation>
    <scope>NUCLEOTIDE SEQUENCE [LARGE SCALE GENOMIC DNA]</scope>
</reference>
<evidence type="ECO:0000313" key="5">
    <source>
        <dbReference type="Proteomes" id="UP000034012"/>
    </source>
</evidence>
<evidence type="ECO:0008006" key="6">
    <source>
        <dbReference type="Google" id="ProtNLM"/>
    </source>
</evidence>
<evidence type="ECO:0000256" key="1">
    <source>
        <dbReference type="ARBA" id="ARBA00022676"/>
    </source>
</evidence>
<dbReference type="PANTHER" id="PTHR34106:SF5">
    <property type="entry name" value="GLYCOSIDASE"/>
    <property type="match status" value="1"/>
</dbReference>